<evidence type="ECO:0000256" key="4">
    <source>
        <dbReference type="ARBA" id="ARBA00022723"/>
    </source>
</evidence>
<dbReference type="Gene3D" id="3.30.540.10">
    <property type="entry name" value="Fructose-1,6-Bisphosphatase, subunit A, domain 1"/>
    <property type="match status" value="1"/>
</dbReference>
<dbReference type="InterPro" id="IPR022337">
    <property type="entry name" value="Inositol_monophosphatase_SuhB"/>
</dbReference>
<evidence type="ECO:0000256" key="5">
    <source>
        <dbReference type="ARBA" id="ARBA00022801"/>
    </source>
</evidence>
<keyword evidence="6" id="KW-0805">Transcription regulation</keyword>
<dbReference type="PRINTS" id="PR00377">
    <property type="entry name" value="IMPHPHTASES"/>
</dbReference>
<keyword evidence="7 8" id="KW-0460">Magnesium</keyword>
<dbReference type="PANTHER" id="PTHR20854:SF4">
    <property type="entry name" value="INOSITOL-1-MONOPHOSPHATASE-RELATED"/>
    <property type="match status" value="1"/>
</dbReference>
<keyword evidence="6" id="KW-0889">Transcription antitermination</keyword>
<dbReference type="PANTHER" id="PTHR20854">
    <property type="entry name" value="INOSITOL MONOPHOSPHATASE"/>
    <property type="match status" value="1"/>
</dbReference>
<evidence type="ECO:0000313" key="10">
    <source>
        <dbReference type="Proteomes" id="UP001597380"/>
    </source>
</evidence>
<dbReference type="NCBIfam" id="NF008027">
    <property type="entry name" value="PRK10757.1"/>
    <property type="match status" value="1"/>
</dbReference>
<evidence type="ECO:0000256" key="2">
    <source>
        <dbReference type="ARBA" id="ARBA00001946"/>
    </source>
</evidence>
<organism evidence="9 10">
    <name type="scientific">Corallincola platygyrae</name>
    <dbReference type="NCBI Taxonomy" id="1193278"/>
    <lineage>
        <taxon>Bacteria</taxon>
        <taxon>Pseudomonadati</taxon>
        <taxon>Pseudomonadota</taxon>
        <taxon>Gammaproteobacteria</taxon>
        <taxon>Alteromonadales</taxon>
        <taxon>Psychromonadaceae</taxon>
        <taxon>Corallincola</taxon>
    </lineage>
</organism>
<dbReference type="EC" id="3.1.3.25" evidence="8"/>
<dbReference type="InterPro" id="IPR020550">
    <property type="entry name" value="Inositol_monophosphatase_CS"/>
</dbReference>
<evidence type="ECO:0000256" key="6">
    <source>
        <dbReference type="ARBA" id="ARBA00022814"/>
    </source>
</evidence>
<comment type="similarity">
    <text evidence="3 8">Belongs to the inositol monophosphatase superfamily.</text>
</comment>
<evidence type="ECO:0000313" key="9">
    <source>
        <dbReference type="EMBL" id="MFD2095324.1"/>
    </source>
</evidence>
<sequence>MQPMLNIAVRAARSAGNIICRAYEQLDLVEAEQKSSNDFVTNVDREAEAAIVSAILKAYPDHQVVGEEHGIQGSDKSDYQWIIDPLDGTTNFMRGIPHFAVSIALKVKGSLDQALVFDPIRNELFTASRGGGAQLNGYRIRCSAAKDLNGTVLATGFPFKQKHYLENYLNIFSAMFNQAADVRRAGSAALDLAYVAAGRIDGFWEIGLKPWDTAAGELLLKEAGGLVSDFTGGHNHTESGNVVAGNPKVVKAMLTTMRPHLTPALSR</sequence>
<dbReference type="InterPro" id="IPR020583">
    <property type="entry name" value="Inositol_monoP_metal-BS"/>
</dbReference>
<dbReference type="InterPro" id="IPR000760">
    <property type="entry name" value="Inositol_monophosphatase-like"/>
</dbReference>
<dbReference type="Pfam" id="PF00459">
    <property type="entry name" value="Inositol_P"/>
    <property type="match status" value="1"/>
</dbReference>
<reference evidence="10" key="1">
    <citation type="journal article" date="2019" name="Int. J. Syst. Evol. Microbiol.">
        <title>The Global Catalogue of Microorganisms (GCM) 10K type strain sequencing project: providing services to taxonomists for standard genome sequencing and annotation.</title>
        <authorList>
            <consortium name="The Broad Institute Genomics Platform"/>
            <consortium name="The Broad Institute Genome Sequencing Center for Infectious Disease"/>
            <person name="Wu L."/>
            <person name="Ma J."/>
        </authorList>
    </citation>
    <scope>NUCLEOTIDE SEQUENCE [LARGE SCALE GENOMIC DNA]</scope>
    <source>
        <strain evidence="10">CGMCC 1.10992</strain>
    </source>
</reference>
<dbReference type="InterPro" id="IPR033942">
    <property type="entry name" value="IMPase"/>
</dbReference>
<protein>
    <recommendedName>
        <fullName evidence="8">Inositol-1-monophosphatase</fullName>
        <ecNumber evidence="8">3.1.3.25</ecNumber>
    </recommendedName>
</protein>
<evidence type="ECO:0000256" key="3">
    <source>
        <dbReference type="ARBA" id="ARBA00009759"/>
    </source>
</evidence>
<dbReference type="EMBL" id="JBHUHT010000008">
    <property type="protein sequence ID" value="MFD2095324.1"/>
    <property type="molecule type" value="Genomic_DNA"/>
</dbReference>
<accession>A0ABW4XKL9</accession>
<dbReference type="Gene3D" id="3.40.190.80">
    <property type="match status" value="1"/>
</dbReference>
<dbReference type="Proteomes" id="UP001597380">
    <property type="component" value="Unassembled WGS sequence"/>
</dbReference>
<dbReference type="PROSITE" id="PS00629">
    <property type="entry name" value="IMP_1"/>
    <property type="match status" value="1"/>
</dbReference>
<evidence type="ECO:0000256" key="1">
    <source>
        <dbReference type="ARBA" id="ARBA00001033"/>
    </source>
</evidence>
<keyword evidence="4 8" id="KW-0479">Metal-binding</keyword>
<dbReference type="CDD" id="cd01639">
    <property type="entry name" value="IMPase"/>
    <property type="match status" value="1"/>
</dbReference>
<proteinExistence type="inferred from homology"/>
<evidence type="ECO:0000256" key="7">
    <source>
        <dbReference type="ARBA" id="ARBA00022842"/>
    </source>
</evidence>
<gene>
    <name evidence="9" type="primary">suhB</name>
    <name evidence="9" type="ORF">ACFSJ3_04945</name>
</gene>
<evidence type="ECO:0000256" key="8">
    <source>
        <dbReference type="RuleBase" id="RU364068"/>
    </source>
</evidence>
<comment type="cofactor">
    <cofactor evidence="2 8">
        <name>Mg(2+)</name>
        <dbReference type="ChEBI" id="CHEBI:18420"/>
    </cofactor>
</comment>
<dbReference type="GO" id="GO:0052834">
    <property type="term" value="F:inositol monophosphate phosphatase activity"/>
    <property type="evidence" value="ECO:0007669"/>
    <property type="project" value="UniProtKB-EC"/>
</dbReference>
<comment type="caution">
    <text evidence="9">The sequence shown here is derived from an EMBL/GenBank/DDBJ whole genome shotgun (WGS) entry which is preliminary data.</text>
</comment>
<keyword evidence="5 8" id="KW-0378">Hydrolase</keyword>
<comment type="catalytic activity">
    <reaction evidence="1 8">
        <text>a myo-inositol phosphate + H2O = myo-inositol + phosphate</text>
        <dbReference type="Rhea" id="RHEA:24056"/>
        <dbReference type="ChEBI" id="CHEBI:15377"/>
        <dbReference type="ChEBI" id="CHEBI:17268"/>
        <dbReference type="ChEBI" id="CHEBI:43474"/>
        <dbReference type="ChEBI" id="CHEBI:84139"/>
        <dbReference type="EC" id="3.1.3.25"/>
    </reaction>
</comment>
<dbReference type="PROSITE" id="PS00630">
    <property type="entry name" value="IMP_2"/>
    <property type="match status" value="1"/>
</dbReference>
<dbReference type="RefSeq" id="WP_345338482.1">
    <property type="nucleotide sequence ID" value="NZ_BAABLI010000005.1"/>
</dbReference>
<keyword evidence="6" id="KW-0804">Transcription</keyword>
<keyword evidence="10" id="KW-1185">Reference proteome</keyword>
<dbReference type="SUPFAM" id="SSF56655">
    <property type="entry name" value="Carbohydrate phosphatase"/>
    <property type="match status" value="1"/>
</dbReference>
<name>A0ABW4XKL9_9GAMM</name>
<dbReference type="PRINTS" id="PR01959">
    <property type="entry name" value="SBIMPHPHTASE"/>
</dbReference>